<dbReference type="Pfam" id="PF24724">
    <property type="entry name" value="DUF7676"/>
    <property type="match status" value="1"/>
</dbReference>
<dbReference type="AlphaFoldDB" id="A0A450RXA8"/>
<gene>
    <name evidence="1" type="ORF">BECKFW1821A_GA0114235_100534</name>
</gene>
<protein>
    <submittedName>
        <fullName evidence="1">Uncharacterized protein</fullName>
    </submittedName>
</protein>
<name>A0A450RXA8_9GAMM</name>
<organism evidence="1">
    <name type="scientific">Candidatus Kentrum sp. FW</name>
    <dbReference type="NCBI Taxonomy" id="2126338"/>
    <lineage>
        <taxon>Bacteria</taxon>
        <taxon>Pseudomonadati</taxon>
        <taxon>Pseudomonadota</taxon>
        <taxon>Gammaproteobacteria</taxon>
        <taxon>Candidatus Kentrum</taxon>
    </lineage>
</organism>
<accession>A0A450RXA8</accession>
<dbReference type="EMBL" id="CAADEW010000005">
    <property type="protein sequence ID" value="VFJ43826.1"/>
    <property type="molecule type" value="Genomic_DNA"/>
</dbReference>
<evidence type="ECO:0000313" key="1">
    <source>
        <dbReference type="EMBL" id="VFJ43826.1"/>
    </source>
</evidence>
<proteinExistence type="predicted"/>
<reference evidence="1" key="1">
    <citation type="submission" date="2019-02" db="EMBL/GenBank/DDBJ databases">
        <authorList>
            <person name="Gruber-Vodicka R. H."/>
            <person name="Seah K. B. B."/>
        </authorList>
    </citation>
    <scope>NUCLEOTIDE SEQUENCE</scope>
    <source>
        <strain evidence="1">BECK_BZ15</strain>
    </source>
</reference>
<sequence>MTHPATGHEIIEGPDGSRTRYSYFDPSEETVTRLMREIFEDNWQRMTMGPCHLGSVFELSFDEAPKLRFHNGYLTIDPGPWHCHLCIGVYRGGKDSPESWAMRRVARIAFYEWRGDGSVKQRSAGIRLWNGYGEQMTTIFFPHVLLGETPHTVLKVPNWENLRLWYQFRERYLGEPIPVDLEKAGTEPLENK</sequence>
<dbReference type="InterPro" id="IPR056093">
    <property type="entry name" value="DUF7676"/>
</dbReference>